<feature type="transmembrane region" description="Helical" evidence="9">
    <location>
        <begin position="30"/>
        <end position="48"/>
    </location>
</feature>
<reference evidence="14 20" key="3">
    <citation type="submission" date="2019-03" db="EMBL/GenBank/DDBJ databases">
        <title>Deep subsurface shale carbon reservoir microbial communities from Ohio and West Virginia, USA.</title>
        <authorList>
            <person name="Wrighton K."/>
        </authorList>
    </citation>
    <scope>NUCLEOTIDE SEQUENCE [LARGE SCALE GENOMIC DNA]</scope>
    <source>
        <strain evidence="14 20">UTICA-S4D12</strain>
    </source>
</reference>
<evidence type="ECO:0000313" key="18">
    <source>
        <dbReference type="Proteomes" id="UP000247389"/>
    </source>
</evidence>
<dbReference type="InterPro" id="IPR007272">
    <property type="entry name" value="Sulf_transp_TsuA/YedE"/>
</dbReference>
<evidence type="ECO:0000313" key="20">
    <source>
        <dbReference type="Proteomes" id="UP000295758"/>
    </source>
</evidence>
<dbReference type="EMBL" id="FMYT01000012">
    <property type="protein sequence ID" value="SDC70433.1"/>
    <property type="molecule type" value="Genomic_DNA"/>
</dbReference>
<dbReference type="PANTHER" id="PTHR30574:SF1">
    <property type="entry name" value="SULPHUR TRANSPORT DOMAIN-CONTAINING PROTEIN"/>
    <property type="match status" value="1"/>
</dbReference>
<evidence type="ECO:0000256" key="6">
    <source>
        <dbReference type="ARBA" id="ARBA00022989"/>
    </source>
</evidence>
<evidence type="ECO:0000256" key="7">
    <source>
        <dbReference type="ARBA" id="ARBA00023136"/>
    </source>
</evidence>
<evidence type="ECO:0000256" key="1">
    <source>
        <dbReference type="ARBA" id="ARBA00004429"/>
    </source>
</evidence>
<gene>
    <name evidence="14" type="ORF">BY453_11722</name>
    <name evidence="15" type="ORF">C7954_11461</name>
    <name evidence="10" type="ORF">C8C78_12322</name>
    <name evidence="11" type="ORF">SAMN04488597_11223</name>
    <name evidence="12" type="ORF">SAMN04488598_11444</name>
    <name evidence="13" type="ORF">SAMN04515652_11444</name>
</gene>
<dbReference type="Proteomes" id="UP000198612">
    <property type="component" value="Unassembled WGS sequence"/>
</dbReference>
<evidence type="ECO:0000313" key="12">
    <source>
        <dbReference type="EMBL" id="SDF52774.1"/>
    </source>
</evidence>
<dbReference type="EMBL" id="FNBJ01000014">
    <property type="protein sequence ID" value="SDF52774.1"/>
    <property type="molecule type" value="Genomic_DNA"/>
</dbReference>
<dbReference type="Proteomes" id="UP000247389">
    <property type="component" value="Unassembled WGS sequence"/>
</dbReference>
<dbReference type="EMBL" id="SOEF01000014">
    <property type="protein sequence ID" value="TDX43766.1"/>
    <property type="molecule type" value="Genomic_DNA"/>
</dbReference>
<proteinExistence type="inferred from homology"/>
<keyword evidence="6 9" id="KW-1133">Transmembrane helix</keyword>
<dbReference type="Proteomes" id="UP000199519">
    <property type="component" value="Unassembled WGS sequence"/>
</dbReference>
<evidence type="ECO:0000313" key="14">
    <source>
        <dbReference type="EMBL" id="TDS29535.1"/>
    </source>
</evidence>
<feature type="transmembrane region" description="Helical" evidence="9">
    <location>
        <begin position="190"/>
        <end position="211"/>
    </location>
</feature>
<evidence type="ECO:0000256" key="8">
    <source>
        <dbReference type="ARBA" id="ARBA00035655"/>
    </source>
</evidence>
<feature type="transmembrane region" description="Helical" evidence="9">
    <location>
        <begin position="98"/>
        <end position="124"/>
    </location>
</feature>
<evidence type="ECO:0000313" key="15">
    <source>
        <dbReference type="EMBL" id="TDX43766.1"/>
    </source>
</evidence>
<keyword evidence="7 9" id="KW-0472">Membrane</keyword>
<protein>
    <submittedName>
        <fullName evidence="11">Uncharacterized protein</fullName>
    </submittedName>
</protein>
<dbReference type="Proteomes" id="UP000295472">
    <property type="component" value="Unassembled WGS sequence"/>
</dbReference>
<comment type="similarity">
    <text evidence="8">Belongs to the TsuA/YedE (TC 9.B.102) family.</text>
</comment>
<evidence type="ECO:0000256" key="9">
    <source>
        <dbReference type="SAM" id="Phobius"/>
    </source>
</evidence>
<feature type="transmembrane region" description="Helical" evidence="9">
    <location>
        <begin position="327"/>
        <end position="347"/>
    </location>
</feature>
<reference evidence="10 18" key="2">
    <citation type="submission" date="2018-04" db="EMBL/GenBank/DDBJ databases">
        <title>Subsurface microbial communities from deep shales in Ohio and West Virginia, USA.</title>
        <authorList>
            <person name="Wrighton K."/>
        </authorList>
    </citation>
    <scope>NUCLEOTIDE SEQUENCE [LARGE SCALE GENOMIC DNA]</scope>
    <source>
        <strain evidence="15 19">DSMZ 11287</strain>
        <strain evidence="10 18">MSL28</strain>
    </source>
</reference>
<feature type="transmembrane region" description="Helical" evidence="9">
    <location>
        <begin position="395"/>
        <end position="414"/>
    </location>
</feature>
<feature type="transmembrane region" description="Helical" evidence="9">
    <location>
        <begin position="263"/>
        <end position="281"/>
    </location>
</feature>
<organism evidence="11 21">
    <name type="scientific">Halanaerobium congolense</name>
    <dbReference type="NCBI Taxonomy" id="54121"/>
    <lineage>
        <taxon>Bacteria</taxon>
        <taxon>Bacillati</taxon>
        <taxon>Bacillota</taxon>
        <taxon>Clostridia</taxon>
        <taxon>Halanaerobiales</taxon>
        <taxon>Halanaerobiaceae</taxon>
        <taxon>Halanaerobium</taxon>
    </lineage>
</organism>
<evidence type="ECO:0000313" key="10">
    <source>
        <dbReference type="EMBL" id="PXV63481.1"/>
    </source>
</evidence>
<dbReference type="AlphaFoldDB" id="A0A1G6NRC0"/>
<evidence type="ECO:0000313" key="13">
    <source>
        <dbReference type="EMBL" id="SES97333.1"/>
    </source>
</evidence>
<feature type="transmembrane region" description="Helical" evidence="9">
    <location>
        <begin position="7"/>
        <end position="24"/>
    </location>
</feature>
<dbReference type="EMBL" id="SOAA01000017">
    <property type="protein sequence ID" value="TDS29535.1"/>
    <property type="molecule type" value="Genomic_DNA"/>
</dbReference>
<name>A0A1G6NRC0_9FIRM</name>
<comment type="subcellular location">
    <subcellularLocation>
        <location evidence="1">Cell inner membrane</location>
        <topology evidence="1">Multi-pass membrane protein</topology>
    </subcellularLocation>
</comment>
<evidence type="ECO:0000313" key="19">
    <source>
        <dbReference type="Proteomes" id="UP000295472"/>
    </source>
</evidence>
<keyword evidence="5 9" id="KW-0812">Transmembrane</keyword>
<feature type="transmembrane region" description="Helical" evidence="9">
    <location>
        <begin position="136"/>
        <end position="156"/>
    </location>
</feature>
<keyword evidence="3" id="KW-1003">Cell membrane</keyword>
<dbReference type="EMBL" id="QICM01000023">
    <property type="protein sequence ID" value="PXV63481.1"/>
    <property type="molecule type" value="Genomic_DNA"/>
</dbReference>
<dbReference type="Proteomes" id="UP000324896">
    <property type="component" value="Unassembled WGS sequence"/>
</dbReference>
<evidence type="ECO:0000313" key="21">
    <source>
        <dbReference type="Proteomes" id="UP000324896"/>
    </source>
</evidence>
<evidence type="ECO:0000256" key="4">
    <source>
        <dbReference type="ARBA" id="ARBA00022519"/>
    </source>
</evidence>
<dbReference type="EMBL" id="FOHG01000014">
    <property type="protein sequence ID" value="SES97333.1"/>
    <property type="molecule type" value="Genomic_DNA"/>
</dbReference>
<evidence type="ECO:0000256" key="3">
    <source>
        <dbReference type="ARBA" id="ARBA00022475"/>
    </source>
</evidence>
<dbReference type="Proteomes" id="UP000295758">
    <property type="component" value="Unassembled WGS sequence"/>
</dbReference>
<dbReference type="GeneID" id="57012704"/>
<sequence length="419" mass="46619">MKKFEKALGFIAIIIILAAAKFWLKTDLLFFRLLAGAGLGYALARAYTGFAGSVNRAYRTGSTKLMRTMLFMFFITAVLITAFLFGKDPASYNLWIKPINIGLILGGFLFGFGMSISVCCASGVLTDLPQALPRAFTTLIFFMFGVFIGFPVQYTADWVQESWFSTYIGYRTMGGVFLPDLFQGDGFEGYLGALILLGAICLFFTFLSYYYEKRQKKSGKYTGLEIERVQENLEPMDLKNFKLFSKDTYYHFFEKPWTLKQGAIALAVIVTVMLGVTGYGWGISQAYGIWFGKILMLFGVSAEAIAEFTQLSAQNFATPFFEHQISVQNFGILIGAIIYLLTAGKFMESFKSELQISKKQAAMYSLGGLTMGFGTRLAQGCNVGALFTPISNFSLSGWVFLIFMIIGGIISNKFSEKVF</sequence>
<feature type="transmembrane region" description="Helical" evidence="9">
    <location>
        <begin position="69"/>
        <end position="86"/>
    </location>
</feature>
<reference evidence="16 17" key="1">
    <citation type="submission" date="2016-10" db="EMBL/GenBank/DDBJ databases">
        <authorList>
            <person name="Varghese N."/>
            <person name="Submissions S."/>
        </authorList>
    </citation>
    <scope>NUCLEOTIDE SEQUENCE [LARGE SCALE GENOMIC DNA]</scope>
    <source>
        <strain evidence="11 21">WG10</strain>
        <strain evidence="12 17">WG2</strain>
        <strain evidence="13 16">WG5</strain>
    </source>
</reference>
<evidence type="ECO:0000313" key="11">
    <source>
        <dbReference type="EMBL" id="SDC70433.1"/>
    </source>
</evidence>
<keyword evidence="4" id="KW-0997">Cell inner membrane</keyword>
<evidence type="ECO:0000256" key="2">
    <source>
        <dbReference type="ARBA" id="ARBA00022448"/>
    </source>
</evidence>
<keyword evidence="17" id="KW-1185">Reference proteome</keyword>
<accession>A0A1G6NRC0</accession>
<dbReference type="PANTHER" id="PTHR30574">
    <property type="entry name" value="INNER MEMBRANE PROTEIN YEDE"/>
    <property type="match status" value="1"/>
</dbReference>
<evidence type="ECO:0000313" key="16">
    <source>
        <dbReference type="Proteomes" id="UP000198612"/>
    </source>
</evidence>
<dbReference type="Pfam" id="PF04143">
    <property type="entry name" value="Sulf_transp"/>
    <property type="match status" value="1"/>
</dbReference>
<keyword evidence="2" id="KW-0813">Transport</keyword>
<evidence type="ECO:0000313" key="17">
    <source>
        <dbReference type="Proteomes" id="UP000199519"/>
    </source>
</evidence>
<dbReference type="RefSeq" id="WP_073157715.1">
    <property type="nucleotide sequence ID" value="NZ_FMYT01000012.1"/>
</dbReference>
<dbReference type="GO" id="GO:0005886">
    <property type="term" value="C:plasma membrane"/>
    <property type="evidence" value="ECO:0007669"/>
    <property type="project" value="UniProtKB-SubCell"/>
</dbReference>
<dbReference type="OrthoDB" id="9794165at2"/>
<evidence type="ECO:0000256" key="5">
    <source>
        <dbReference type="ARBA" id="ARBA00022692"/>
    </source>
</evidence>